<feature type="transmembrane region" description="Helical" evidence="10">
    <location>
        <begin position="187"/>
        <end position="207"/>
    </location>
</feature>
<dbReference type="EMBL" id="ATMH01003376">
    <property type="protein sequence ID" value="EPY31596.1"/>
    <property type="molecule type" value="Genomic_DNA"/>
</dbReference>
<evidence type="ECO:0000256" key="7">
    <source>
        <dbReference type="ARBA" id="ARBA00023055"/>
    </source>
</evidence>
<dbReference type="GO" id="GO:0016125">
    <property type="term" value="P:sterol metabolic process"/>
    <property type="evidence" value="ECO:0007669"/>
    <property type="project" value="UniProtKB-UniRule"/>
</dbReference>
<keyword evidence="13" id="KW-1185">Reference proteome</keyword>
<evidence type="ECO:0000256" key="1">
    <source>
        <dbReference type="ARBA" id="ARBA00004477"/>
    </source>
</evidence>
<feature type="transmembrane region" description="Helical" evidence="10">
    <location>
        <begin position="125"/>
        <end position="148"/>
    </location>
</feature>
<evidence type="ECO:0000313" key="13">
    <source>
        <dbReference type="Proteomes" id="UP000015354"/>
    </source>
</evidence>
<dbReference type="GO" id="GO:0005794">
    <property type="term" value="C:Golgi apparatus"/>
    <property type="evidence" value="ECO:0007669"/>
    <property type="project" value="TreeGrafter"/>
</dbReference>
<keyword evidence="5 10" id="KW-0256">Endoplasmic reticulum</keyword>
<comment type="similarity">
    <text evidence="2 10">Belongs to the ARV1 family.</text>
</comment>
<keyword evidence="4 10" id="KW-0812">Transmembrane</keyword>
<dbReference type="GO" id="GO:0005789">
    <property type="term" value="C:endoplasmic reticulum membrane"/>
    <property type="evidence" value="ECO:0007669"/>
    <property type="project" value="UniProtKB-SubCell"/>
</dbReference>
<reference evidence="12" key="2">
    <citation type="submission" date="2013-03" db="EMBL/GenBank/DDBJ databases">
        <authorList>
            <person name="Motta M.C.M."/>
            <person name="Martins A.C.A."/>
            <person name="Preta C.M.C.C."/>
            <person name="Silva R."/>
            <person name="de Souza S.S."/>
            <person name="Klein C.C."/>
            <person name="de Almeida L.G.P."/>
            <person name="Cunha O.L."/>
            <person name="Colabardini A.C."/>
            <person name="Lima B.A."/>
            <person name="Machado C.R."/>
            <person name="Soares C.M.A."/>
            <person name="de Menezes C.B.A."/>
            <person name="Bartolomeu D.C."/>
            <person name="Grisard E.C."/>
            <person name="Fantinatti-Garboggini F."/>
            <person name="Rodrigues-Luiz G.F."/>
            <person name="Wagner G."/>
            <person name="Goldman G.H."/>
            <person name="Fietto J.L.R."/>
            <person name="Ciapina L.P."/>
            <person name="Brocchi M."/>
            <person name="Elias M.C."/>
            <person name="Goldman M.H.S."/>
            <person name="Sagot M.-F."/>
            <person name="Pereira M."/>
            <person name="Stoco P.H."/>
            <person name="Teixeira S.M.R."/>
            <person name="de Mendonca-Neto R.P."/>
            <person name="Maciel T.E.F."/>
            <person name="Mendes T.A.O."/>
            <person name="Urmenyi T.P."/>
            <person name="Teixeira M.M.G."/>
            <person name="de Camargo E.F.P."/>
            <person name="de Sousa W."/>
            <person name="Schenkman S."/>
            <person name="de Vasconcelos A.T.R."/>
        </authorList>
    </citation>
    <scope>NUCLEOTIDE SEQUENCE</scope>
</reference>
<protein>
    <recommendedName>
        <fullName evidence="10">Protein ARV</fullName>
    </recommendedName>
</protein>
<evidence type="ECO:0000256" key="4">
    <source>
        <dbReference type="ARBA" id="ARBA00022692"/>
    </source>
</evidence>
<dbReference type="OrthoDB" id="2192830at2759"/>
<dbReference type="InterPro" id="IPR007290">
    <property type="entry name" value="Arv1"/>
</dbReference>
<keyword evidence="10" id="KW-0746">Sphingolipid metabolism</keyword>
<reference evidence="12 13" key="1">
    <citation type="journal article" date="2013" name="PLoS ONE">
        <title>Predicting the Proteins of Angomonas deanei, Strigomonas culicis and Their Respective Endosymbionts Reveals New Aspects of the Trypanosomatidae Family.</title>
        <authorList>
            <person name="Motta M.C."/>
            <person name="Martins A.C."/>
            <person name="de Souza S.S."/>
            <person name="Catta-Preta C.M."/>
            <person name="Silva R."/>
            <person name="Klein C.C."/>
            <person name="de Almeida L.G."/>
            <person name="de Lima Cunha O."/>
            <person name="Ciapina L.P."/>
            <person name="Brocchi M."/>
            <person name="Colabardini A.C."/>
            <person name="de Araujo Lima B."/>
            <person name="Machado C.R."/>
            <person name="de Almeida Soares C.M."/>
            <person name="Probst C.M."/>
            <person name="de Menezes C.B."/>
            <person name="Thompson C.E."/>
            <person name="Bartholomeu D.C."/>
            <person name="Gradia D.F."/>
            <person name="Pavoni D.P."/>
            <person name="Grisard E.C."/>
            <person name="Fantinatti-Garboggini F."/>
            <person name="Marchini F.K."/>
            <person name="Rodrigues-Luiz G.F."/>
            <person name="Wagner G."/>
            <person name="Goldman G.H."/>
            <person name="Fietto J.L."/>
            <person name="Elias M.C."/>
            <person name="Goldman M.H."/>
            <person name="Sagot M.F."/>
            <person name="Pereira M."/>
            <person name="Stoco P.H."/>
            <person name="de Mendonca-Neto R.P."/>
            <person name="Teixeira S.M."/>
            <person name="Maciel T.E."/>
            <person name="de Oliveira Mendes T.A."/>
            <person name="Urmenyi T.P."/>
            <person name="de Souza W."/>
            <person name="Schenkman S."/>
            <person name="de Vasconcelos A.T."/>
        </authorList>
    </citation>
    <scope>NUCLEOTIDE SEQUENCE [LARGE SCALE GENOMIC DNA]</scope>
</reference>
<evidence type="ECO:0000256" key="5">
    <source>
        <dbReference type="ARBA" id="ARBA00022824"/>
    </source>
</evidence>
<dbReference type="GO" id="GO:0006665">
    <property type="term" value="P:sphingolipid metabolic process"/>
    <property type="evidence" value="ECO:0007669"/>
    <property type="project" value="UniProtKB-UniRule"/>
</dbReference>
<dbReference type="Pfam" id="PF04161">
    <property type="entry name" value="Arv1"/>
    <property type="match status" value="1"/>
</dbReference>
<dbReference type="GO" id="GO:0032366">
    <property type="term" value="P:intracellular sterol transport"/>
    <property type="evidence" value="ECO:0007669"/>
    <property type="project" value="UniProtKB-UniRule"/>
</dbReference>
<feature type="transmembrane region" description="Helical" evidence="10">
    <location>
        <begin position="70"/>
        <end position="89"/>
    </location>
</feature>
<comment type="function">
    <text evidence="10">Regulates also the sphingolipid metabolism.</text>
</comment>
<evidence type="ECO:0000256" key="10">
    <source>
        <dbReference type="RuleBase" id="RU368065"/>
    </source>
</evidence>
<comment type="caution">
    <text evidence="12">The sequence shown here is derived from an EMBL/GenBank/DDBJ whole genome shotgun (WGS) entry which is preliminary data.</text>
</comment>
<sequence length="243" mass="27776">MTHRCVECATPVGRIVNPETQTVEKCTACGESSDVYYEFGDTQLWVDLSLLQKRAWIHILYNKNDTSLRYLEAALIGCLFEAFVVAVLTRCWDDGTLQLHSLQAVKVFHAPPAEAMLYLQSFPHFLVYSVCEHLLCVVFFIWVGNCLSPSGVHYKDTVELWMRAAHLIGCVKLIYVLFFIWMIPLSILPIVDLFALAWLLRLFSVMLMDRSKLLSLPAVAVAIVPRLLFRYLTGWCPPVIRFD</sequence>
<keyword evidence="7 10" id="KW-0445">Lipid transport</keyword>
<evidence type="ECO:0000256" key="9">
    <source>
        <dbReference type="ARBA" id="ARBA00023136"/>
    </source>
</evidence>
<accession>S9UVF3</accession>
<dbReference type="PANTHER" id="PTHR14467:SF0">
    <property type="entry name" value="PROTEIN ARV1"/>
    <property type="match status" value="1"/>
</dbReference>
<evidence type="ECO:0000256" key="3">
    <source>
        <dbReference type="ARBA" id="ARBA00022448"/>
    </source>
</evidence>
<dbReference type="AlphaFoldDB" id="S9UVF3"/>
<keyword evidence="3 10" id="KW-0813">Transport</keyword>
<gene>
    <name evidence="12" type="ORF">STCU_02688</name>
    <name evidence="11" type="ORF">STCU_03376</name>
</gene>
<evidence type="ECO:0000256" key="8">
    <source>
        <dbReference type="ARBA" id="ARBA00023098"/>
    </source>
</evidence>
<evidence type="ECO:0000256" key="2">
    <source>
        <dbReference type="ARBA" id="ARBA00009187"/>
    </source>
</evidence>
<evidence type="ECO:0000313" key="11">
    <source>
        <dbReference type="EMBL" id="EPY31596.1"/>
    </source>
</evidence>
<name>S9UVF3_9TRYP</name>
<comment type="function">
    <text evidence="10">Mediator of sterol homeostasis involved in sterol uptake, trafficking and distribution into membranes.</text>
</comment>
<dbReference type="GO" id="GO:0097036">
    <property type="term" value="P:regulation of plasma membrane sterol distribution"/>
    <property type="evidence" value="ECO:0007669"/>
    <property type="project" value="UniProtKB-UniRule"/>
</dbReference>
<organism evidence="12 13">
    <name type="scientific">Strigomonas culicis</name>
    <dbReference type="NCBI Taxonomy" id="28005"/>
    <lineage>
        <taxon>Eukaryota</taxon>
        <taxon>Discoba</taxon>
        <taxon>Euglenozoa</taxon>
        <taxon>Kinetoplastea</taxon>
        <taxon>Metakinetoplastina</taxon>
        <taxon>Trypanosomatida</taxon>
        <taxon>Trypanosomatidae</taxon>
        <taxon>Strigomonadinae</taxon>
        <taxon>Strigomonas</taxon>
    </lineage>
</organism>
<feature type="transmembrane region" description="Helical" evidence="10">
    <location>
        <begin position="160"/>
        <end position="181"/>
    </location>
</feature>
<proteinExistence type="inferred from homology"/>
<dbReference type="GO" id="GO:0032541">
    <property type="term" value="C:cortical endoplasmic reticulum"/>
    <property type="evidence" value="ECO:0007669"/>
    <property type="project" value="TreeGrafter"/>
</dbReference>
<dbReference type="PANTHER" id="PTHR14467">
    <property type="entry name" value="ARV1"/>
    <property type="match status" value="1"/>
</dbReference>
<keyword evidence="9 10" id="KW-0472">Membrane</keyword>
<dbReference type="EMBL" id="ATMH01002688">
    <property type="protein sequence ID" value="EPY32749.1"/>
    <property type="molecule type" value="Genomic_DNA"/>
</dbReference>
<dbReference type="Proteomes" id="UP000015354">
    <property type="component" value="Unassembled WGS sequence"/>
</dbReference>
<keyword evidence="8 10" id="KW-0443">Lipid metabolism</keyword>
<keyword evidence="6 10" id="KW-1133">Transmembrane helix</keyword>
<evidence type="ECO:0000256" key="6">
    <source>
        <dbReference type="ARBA" id="ARBA00022989"/>
    </source>
</evidence>
<evidence type="ECO:0000313" key="12">
    <source>
        <dbReference type="EMBL" id="EPY32749.1"/>
    </source>
</evidence>
<comment type="subcellular location">
    <subcellularLocation>
        <location evidence="1 10">Endoplasmic reticulum membrane</location>
        <topology evidence="1 10">Multi-pass membrane protein</topology>
    </subcellularLocation>
</comment>